<dbReference type="PANTHER" id="PTHR43377">
    <property type="entry name" value="BILIVERDIN REDUCTASE A"/>
    <property type="match status" value="1"/>
</dbReference>
<dbReference type="RefSeq" id="WP_136340559.1">
    <property type="nucleotide sequence ID" value="NZ_SSMD01000011.1"/>
</dbReference>
<dbReference type="SUPFAM" id="SSF55347">
    <property type="entry name" value="Glyceraldehyde-3-phosphate dehydrogenase-like, C-terminal domain"/>
    <property type="match status" value="1"/>
</dbReference>
<organism evidence="2 3">
    <name type="scientific">Thalassobius vesicularis</name>
    <dbReference type="NCBI Taxonomy" id="1294297"/>
    <lineage>
        <taxon>Bacteria</taxon>
        <taxon>Pseudomonadati</taxon>
        <taxon>Pseudomonadota</taxon>
        <taxon>Alphaproteobacteria</taxon>
        <taxon>Rhodobacterales</taxon>
        <taxon>Roseobacteraceae</taxon>
        <taxon>Thalassovita</taxon>
    </lineage>
</organism>
<dbReference type="InterPro" id="IPR051450">
    <property type="entry name" value="Gfo/Idh/MocA_Oxidoreductases"/>
</dbReference>
<comment type="caution">
    <text evidence="2">The sequence shown here is derived from an EMBL/GenBank/DDBJ whole genome shotgun (WGS) entry which is preliminary data.</text>
</comment>
<gene>
    <name evidence="2" type="ORF">E7681_17515</name>
</gene>
<protein>
    <submittedName>
        <fullName evidence="2">Gfo/Idh/MocA family oxidoreductase</fullName>
    </submittedName>
</protein>
<dbReference type="InterPro" id="IPR055170">
    <property type="entry name" value="GFO_IDH_MocA-like_dom"/>
</dbReference>
<feature type="domain" description="GFO/IDH/MocA-like oxidoreductase" evidence="1">
    <location>
        <begin position="137"/>
        <end position="231"/>
    </location>
</feature>
<dbReference type="AlphaFoldDB" id="A0A4S3M7N9"/>
<keyword evidence="3" id="KW-1185">Reference proteome</keyword>
<evidence type="ECO:0000313" key="2">
    <source>
        <dbReference type="EMBL" id="THD71603.1"/>
    </source>
</evidence>
<evidence type="ECO:0000313" key="3">
    <source>
        <dbReference type="Proteomes" id="UP000306113"/>
    </source>
</evidence>
<dbReference type="SUPFAM" id="SSF51735">
    <property type="entry name" value="NAD(P)-binding Rossmann-fold domains"/>
    <property type="match status" value="1"/>
</dbReference>
<dbReference type="Pfam" id="PF22725">
    <property type="entry name" value="GFO_IDH_MocA_C3"/>
    <property type="match status" value="1"/>
</dbReference>
<proteinExistence type="predicted"/>
<sequence length="317" mass="34533">MAKLRILVIGTGSIGTRHANNLAQLGAEPIRLSLRELGLDGVLSAIANTPDVQGAVIATATQIRQVLIEALSARDLPVYVEKPIAYEPQALADFYAAASQPERSMAGFMMRYHPLLARLVERAQEDETFRFDFEIGHDVTQWRANWRFGDSYAALPEGGGVLLDLCHELDLAHTLFPGAVAHSVHSLGHADFPGVDMATQIALSAPGATGSVAMDYLSPVFLRRIRLRGQRAVNECDLLAGTLTRFTPDGAQDLTQVAFDRNEMFLGAMGDFLALVEGRAPSGNPHMPRLDLARPSCDLIANAWASRQFNSLIQKEF</sequence>
<accession>A0A4S3M7N9</accession>
<dbReference type="Gene3D" id="3.40.50.720">
    <property type="entry name" value="NAD(P)-binding Rossmann-like Domain"/>
    <property type="match status" value="1"/>
</dbReference>
<dbReference type="PANTHER" id="PTHR43377:SF1">
    <property type="entry name" value="BILIVERDIN REDUCTASE A"/>
    <property type="match status" value="1"/>
</dbReference>
<dbReference type="OrthoDB" id="9792935at2"/>
<name>A0A4S3M7N9_9RHOB</name>
<dbReference type="InterPro" id="IPR036291">
    <property type="entry name" value="NAD(P)-bd_dom_sf"/>
</dbReference>
<dbReference type="Proteomes" id="UP000306113">
    <property type="component" value="Unassembled WGS sequence"/>
</dbReference>
<evidence type="ECO:0000259" key="1">
    <source>
        <dbReference type="Pfam" id="PF22725"/>
    </source>
</evidence>
<reference evidence="2 3" key="1">
    <citation type="submission" date="2019-04" db="EMBL/GenBank/DDBJ databases">
        <title>Draft genome sequence of Youngimonas vesicularis.</title>
        <authorList>
            <person name="Hameed A."/>
        </authorList>
    </citation>
    <scope>NUCLEOTIDE SEQUENCE [LARGE SCALE GENOMIC DNA]</scope>
    <source>
        <strain evidence="2 3">CC-AMW-E</strain>
    </source>
</reference>
<dbReference type="EMBL" id="SSMD01000011">
    <property type="protein sequence ID" value="THD71603.1"/>
    <property type="molecule type" value="Genomic_DNA"/>
</dbReference>
<dbReference type="Gene3D" id="3.30.360.10">
    <property type="entry name" value="Dihydrodipicolinate Reductase, domain 2"/>
    <property type="match status" value="1"/>
</dbReference>